<evidence type="ECO:0000256" key="3">
    <source>
        <dbReference type="ARBA" id="ARBA00023295"/>
    </source>
</evidence>
<evidence type="ECO:0000256" key="4">
    <source>
        <dbReference type="RuleBase" id="RU361169"/>
    </source>
</evidence>
<dbReference type="InterPro" id="IPR012334">
    <property type="entry name" value="Pectin_lyas_fold"/>
</dbReference>
<dbReference type="Proteomes" id="UP000199572">
    <property type="component" value="Unassembled WGS sequence"/>
</dbReference>
<name>A0A1H9W4H0_9SPHI</name>
<evidence type="ECO:0000256" key="2">
    <source>
        <dbReference type="ARBA" id="ARBA00022801"/>
    </source>
</evidence>
<reference evidence="5 6" key="1">
    <citation type="submission" date="2016-10" db="EMBL/GenBank/DDBJ databases">
        <authorList>
            <person name="de Groot N.N."/>
        </authorList>
    </citation>
    <scope>NUCLEOTIDE SEQUENCE [LARGE SCALE GENOMIC DNA]</scope>
    <source>
        <strain evidence="5 6">DSM 18610</strain>
    </source>
</reference>
<evidence type="ECO:0000313" key="5">
    <source>
        <dbReference type="EMBL" id="SES28765.1"/>
    </source>
</evidence>
<accession>A0A1H9W4H0</accession>
<sequence length="485" mass="52914">MFTCCANQIYAEETMKRLFLLMLGAFLVNAYCFAQPTAPSWTGKVGNRNKTFKTNKYKVNDFGAIGDGKNLATKAIQKAIDACALKGGGVVVFAPGEYLSGSLFIKSGVNLQLDKGVTLLGSQNINDYPEIDTRVAGIEMRWPAALINLQNVEKAGISGAGLINAQGKPFWDMYWAMRKDYDAKGLRWIVDYDAKRPRTVLVEASKDVSITGITLQQAGFWTVQILYSQYVTVDGITIQNNMGGHGPSTDGIDIDSSSWILVQNCDIDCNDDNFCLKAGRDWDGLRVNRPTEYVVIRNSIARKGAGMLTLGSETSGSIRHVWATGLTGYGTGNALNIKSAKTRGGVVEDCYFGNITMNGGGNVIQVNPNWNPTYSYSTLPAGYNPDSIPPHWTKLLQPVTPLSKGIPIFRNIYIYNIKAIGVKKAINAIGVQNTVLSHFKLKNLNISSATAGTIDFGRDWIFEDVNISAADGTKLEVKNSENVRP</sequence>
<dbReference type="SUPFAM" id="SSF51126">
    <property type="entry name" value="Pectin lyase-like"/>
    <property type="match status" value="1"/>
</dbReference>
<comment type="similarity">
    <text evidence="1 4">Belongs to the glycosyl hydrolase 28 family.</text>
</comment>
<gene>
    <name evidence="5" type="ORF">SAMN04488023_15810</name>
</gene>
<dbReference type="Gene3D" id="2.160.20.10">
    <property type="entry name" value="Single-stranded right-handed beta-helix, Pectin lyase-like"/>
    <property type="match status" value="1"/>
</dbReference>
<keyword evidence="6" id="KW-1185">Reference proteome</keyword>
<dbReference type="STRING" id="390241.SAMN04488023_15810"/>
<evidence type="ECO:0000313" key="6">
    <source>
        <dbReference type="Proteomes" id="UP000199572"/>
    </source>
</evidence>
<organism evidence="5 6">
    <name type="scientific">Pedobacter rhizosphaerae</name>
    <dbReference type="NCBI Taxonomy" id="390241"/>
    <lineage>
        <taxon>Bacteria</taxon>
        <taxon>Pseudomonadati</taxon>
        <taxon>Bacteroidota</taxon>
        <taxon>Sphingobacteriia</taxon>
        <taxon>Sphingobacteriales</taxon>
        <taxon>Sphingobacteriaceae</taxon>
        <taxon>Pedobacter</taxon>
    </lineage>
</organism>
<dbReference type="PANTHER" id="PTHR31339:SF9">
    <property type="entry name" value="PLASMIN AND FIBRONECTIN-BINDING PROTEIN A"/>
    <property type="match status" value="1"/>
</dbReference>
<dbReference type="InterPro" id="IPR051801">
    <property type="entry name" value="GH28_Enzymes"/>
</dbReference>
<protein>
    <submittedName>
        <fullName evidence="5">Glycosyl hydrolases family 28</fullName>
    </submittedName>
</protein>
<dbReference type="InterPro" id="IPR000743">
    <property type="entry name" value="Glyco_hydro_28"/>
</dbReference>
<dbReference type="AlphaFoldDB" id="A0A1H9W4H0"/>
<dbReference type="EMBL" id="FOGG01000058">
    <property type="protein sequence ID" value="SES28765.1"/>
    <property type="molecule type" value="Genomic_DNA"/>
</dbReference>
<keyword evidence="3 4" id="KW-0326">Glycosidase</keyword>
<dbReference type="GO" id="GO:0005975">
    <property type="term" value="P:carbohydrate metabolic process"/>
    <property type="evidence" value="ECO:0007669"/>
    <property type="project" value="InterPro"/>
</dbReference>
<dbReference type="InterPro" id="IPR011050">
    <property type="entry name" value="Pectin_lyase_fold/virulence"/>
</dbReference>
<keyword evidence="2 4" id="KW-0378">Hydrolase</keyword>
<proteinExistence type="inferred from homology"/>
<dbReference type="Pfam" id="PF00295">
    <property type="entry name" value="Glyco_hydro_28"/>
    <property type="match status" value="1"/>
</dbReference>
<evidence type="ECO:0000256" key="1">
    <source>
        <dbReference type="ARBA" id="ARBA00008834"/>
    </source>
</evidence>
<dbReference type="GO" id="GO:0004650">
    <property type="term" value="F:polygalacturonase activity"/>
    <property type="evidence" value="ECO:0007669"/>
    <property type="project" value="InterPro"/>
</dbReference>
<dbReference type="PANTHER" id="PTHR31339">
    <property type="entry name" value="PECTIN LYASE-RELATED"/>
    <property type="match status" value="1"/>
</dbReference>